<evidence type="ECO:0000256" key="9">
    <source>
        <dbReference type="ARBA" id="ARBA00023267"/>
    </source>
</evidence>
<evidence type="ECO:0000259" key="14">
    <source>
        <dbReference type="PROSITE" id="PS50989"/>
    </source>
</evidence>
<dbReference type="Pfam" id="PF00289">
    <property type="entry name" value="Biotin_carb_N"/>
    <property type="match status" value="1"/>
</dbReference>
<evidence type="ECO:0000313" key="15">
    <source>
        <dbReference type="EMBL" id="SBT43230.1"/>
    </source>
</evidence>
<dbReference type="PATRIC" id="fig|261654.4.peg.2298"/>
<dbReference type="EMBL" id="LT594323">
    <property type="protein sequence ID" value="SBT43230.1"/>
    <property type="molecule type" value="Genomic_DNA"/>
</dbReference>
<keyword evidence="16" id="KW-1185">Reference proteome</keyword>
<dbReference type="Pfam" id="PF02785">
    <property type="entry name" value="Biotin_carb_C"/>
    <property type="match status" value="1"/>
</dbReference>
<dbReference type="InterPro" id="IPR029045">
    <property type="entry name" value="ClpP/crotonase-like_dom_sf"/>
</dbReference>
<dbReference type="Pfam" id="PF01039">
    <property type="entry name" value="Carboxyl_trans"/>
    <property type="match status" value="1"/>
</dbReference>
<feature type="domain" description="CoA carboxyltransferase C-terminal" evidence="14">
    <location>
        <begin position="1537"/>
        <end position="1816"/>
    </location>
</feature>
<dbReference type="InterPro" id="IPR011761">
    <property type="entry name" value="ATP-grasp"/>
</dbReference>
<comment type="cofactor">
    <cofactor evidence="1">
        <name>biotin</name>
        <dbReference type="ChEBI" id="CHEBI:57586"/>
    </cofactor>
</comment>
<dbReference type="GO" id="GO:0003989">
    <property type="term" value="F:acetyl-CoA carboxylase activity"/>
    <property type="evidence" value="ECO:0007669"/>
    <property type="project" value="InterPro"/>
</dbReference>
<dbReference type="STRING" id="261654.GA0070611_2253"/>
<proteinExistence type="predicted"/>
<feature type="domain" description="Biotin carboxylation" evidence="13">
    <location>
        <begin position="1"/>
        <end position="452"/>
    </location>
</feature>
<dbReference type="GO" id="GO:0005524">
    <property type="term" value="F:ATP binding"/>
    <property type="evidence" value="ECO:0007669"/>
    <property type="project" value="UniProtKB-UniRule"/>
</dbReference>
<dbReference type="InterPro" id="IPR011763">
    <property type="entry name" value="COA_CT_C"/>
</dbReference>
<dbReference type="FunFam" id="3.30.1490.20:FF:000003">
    <property type="entry name" value="acetyl-CoA carboxylase isoform X1"/>
    <property type="match status" value="1"/>
</dbReference>
<reference evidence="16" key="1">
    <citation type="submission" date="2016-06" db="EMBL/GenBank/DDBJ databases">
        <authorList>
            <person name="Varghese N."/>
            <person name="Submissions Spin"/>
        </authorList>
    </citation>
    <scope>NUCLEOTIDE SEQUENCE [LARGE SCALE GENOMIC DNA]</scope>
    <source>
        <strain evidence="16">DSM 44815</strain>
    </source>
</reference>
<evidence type="ECO:0000256" key="7">
    <source>
        <dbReference type="ARBA" id="ARBA00023098"/>
    </source>
</evidence>
<dbReference type="SUPFAM" id="SSF52096">
    <property type="entry name" value="ClpP/crotonase"/>
    <property type="match status" value="2"/>
</dbReference>
<evidence type="ECO:0000259" key="11">
    <source>
        <dbReference type="PROSITE" id="PS50968"/>
    </source>
</evidence>
<dbReference type="InterPro" id="IPR013537">
    <property type="entry name" value="AcCoA_COase_cen"/>
</dbReference>
<dbReference type="PROSITE" id="PS50979">
    <property type="entry name" value="BC"/>
    <property type="match status" value="1"/>
</dbReference>
<dbReference type="Gene3D" id="3.30.470.20">
    <property type="entry name" value="ATP-grasp fold, B domain"/>
    <property type="match status" value="1"/>
</dbReference>
<keyword evidence="6 10" id="KW-0067">ATP-binding</keyword>
<evidence type="ECO:0000256" key="1">
    <source>
        <dbReference type="ARBA" id="ARBA00001953"/>
    </source>
</evidence>
<evidence type="ECO:0000256" key="8">
    <source>
        <dbReference type="ARBA" id="ARBA00023160"/>
    </source>
</evidence>
<dbReference type="OrthoDB" id="249215at2"/>
<evidence type="ECO:0000256" key="4">
    <source>
        <dbReference type="ARBA" id="ARBA00022741"/>
    </source>
</evidence>
<name>A0A1A8ZH77_9ACTN</name>
<evidence type="ECO:0000256" key="2">
    <source>
        <dbReference type="ARBA" id="ARBA00022516"/>
    </source>
</evidence>
<keyword evidence="3" id="KW-0436">Ligase</keyword>
<evidence type="ECO:0000256" key="10">
    <source>
        <dbReference type="PROSITE-ProRule" id="PRU00409"/>
    </source>
</evidence>
<dbReference type="SUPFAM" id="SSF52440">
    <property type="entry name" value="PreATP-grasp domain"/>
    <property type="match status" value="1"/>
</dbReference>
<dbReference type="RefSeq" id="WP_091662136.1">
    <property type="nucleotide sequence ID" value="NZ_LT594323.1"/>
</dbReference>
<dbReference type="Pfam" id="PF02786">
    <property type="entry name" value="CPSase_L_D2"/>
    <property type="match status" value="1"/>
</dbReference>
<keyword evidence="8" id="KW-0275">Fatty acid biosynthesis</keyword>
<dbReference type="GO" id="GO:0006633">
    <property type="term" value="P:fatty acid biosynthetic process"/>
    <property type="evidence" value="ECO:0007669"/>
    <property type="project" value="UniProtKB-KW"/>
</dbReference>
<dbReference type="Pfam" id="PF00364">
    <property type="entry name" value="Biotin_lipoyl"/>
    <property type="match status" value="1"/>
</dbReference>
<feature type="domain" description="Lipoyl-binding" evidence="11">
    <location>
        <begin position="572"/>
        <end position="655"/>
    </location>
</feature>
<evidence type="ECO:0000256" key="5">
    <source>
        <dbReference type="ARBA" id="ARBA00022832"/>
    </source>
</evidence>
<keyword evidence="2" id="KW-0444">Lipid biosynthesis</keyword>
<accession>A0A1A8ZH77</accession>
<dbReference type="Gene3D" id="2.40.50.100">
    <property type="match status" value="1"/>
</dbReference>
<dbReference type="SUPFAM" id="SSF51230">
    <property type="entry name" value="Single hybrid motif"/>
    <property type="match status" value="1"/>
</dbReference>
<keyword evidence="7" id="KW-0443">Lipid metabolism</keyword>
<dbReference type="CDD" id="cd06850">
    <property type="entry name" value="biotinyl_domain"/>
    <property type="match status" value="1"/>
</dbReference>
<dbReference type="PANTHER" id="PTHR18866:SF126">
    <property type="entry name" value="BIOTIN CARBOXYLASE"/>
    <property type="match status" value="1"/>
</dbReference>
<dbReference type="SUPFAM" id="SSF56059">
    <property type="entry name" value="Glutathione synthetase ATP-binding domain-like"/>
    <property type="match status" value="1"/>
</dbReference>
<dbReference type="InterPro" id="IPR050856">
    <property type="entry name" value="Biotin_carboxylase_complex"/>
</dbReference>
<sequence>MFSRIAIVNRGEAAMRLIHAVRELAAETGARIETVALHTDVDRTATFVREADVAYEIGPASARPYLDLARLERALVATRADAAWVGWGFVAEDPAFAELCEKIGVTFVGPSADAMRQLGDKIGAKLLAEEVGVPVAPWSRGPVDTLDAALAAAQRIGYPLMLKATAGGGGRGIRVVRDAAELADAYERTSQEAARAFGSGVVFLERLVTGARHVEVQVIADGQGTAWALGVRDCSVQRRNQKVIEESASPVLDREQTAELKASAERLAVAVGYRGAATVEFLYHPGDRLFAFLEVNTRLQVEHPITEATTGFDLVKAQLHVAGGGRLTGEPPLERGHAVEARLNAEDPDRDFAPSPGRIARLDLPAGPGIRVDTGVSEGDTIPADFDSMIAKIIAYGRDRDEALGRLRRAMANTTVVIEGGATNKSFVLDLLDQPEVIDASADTGWIDRVRGEGRLVSHRHSAVALAAAAIEAYEEEEQAERQRLLATAAGGRPQVQHAGGRPLDLKLRGVGYRLRVARVGAHRFRVGIEAGGDVRTADVEVDRFDRHTGQIAVNGARYRLLTGTHGPVHLVEVDGVTHRISRDEGGVLRSPMPALVVATPVEVGAEVDAGAPVLVLEAMKMETVLRAPFRARLKECGVAVGSQVEAGAPLLRLEPVTDGSAEATAEPTPAVELDLPAVPADVPAAGRSRRGLEDLRALLLGFDVDPHDDRRVLDDYLVARRAATEAGGRPLAEELDLVTVFADLAELSRNRPTGEDGGDGHLHSAREYLHTYLQSLDVERAGLPASFQARLAKALGHHGVTDLERSPALEAAVFRIFLALQRASADAGVVAALLRAWLREPGPDDTLREPAGLALERLIAATQVRFPVVADLARGVVFAWFAQPLLRRNRARVYARVRAHLRHLDAQPDTPDRAERVAEMVRSTEPLVRLLGQRLVRADRDNTVLLEVLTRRYYGNRALTAVGTRTVAGCAFVVAERAGSSVVSTAVTFDALGGALRGLAELAAGEEALDADVYLAWENQPEDFDAMAAALAEVIAAHPLPPQVRRLTTTVAGRAGAVMHHHFTFRPSDAGMVEERLIRGLHPYIAQRMQLERLHRFDLTRLPSLDEEVYLFQCVARENPADQRLVAFAQVRDLTALRDQDGRLVALPTTEDTVAACLDSIRRAQSRRPSKARFPTNRIVVYVWPPSELTREEMELIAGRVRPTTAGAGLEEILFIARQRDRATGELTKMAVRISFDATGGAALSIGEPPVDEIEPLDDYRLKVLRASSRNTVYPYELTGLLGDFVEHDLDAAHALVPVDRPKGRNSAAIVAGVVSTPTARHPQGVTRVVLLGDPTKSLGALSEPECRRVIAALDLAQRMGVPLEWYALSAGARISMTSGTENMDWVAAALKRIVEFTQAGGEINIVVAGINVGAQPYWNAEATMLMHTKGVLVMTPDSAMVLTGKQSLDFSGGVSAEDNFGIGGYDRVMGPNGQAQYWAPDLPAARDVLMAHYAHTYVAPGEDAPRRTDTTDPVDRDISAFPHTLAGSDFSTVGEIFSARANPDRKKPFDIRTVMRALADQDHPVLERWAGMADAETAVVQDVHLGGIPVCLLGIESRSVPRRGFPPTDGPDTYTAGTLFPRSSKKAARAINAASGNRPLVVLANLSGFDGSPESMRKLQLEYGAEIGRAIVNFRGPIVFCVISRYHGGAFVVFSKALNPQMTVLALEGSFASVLGGAPAAAVVFAGEVDARTAADPRVREAETRVAAATGADRAALTAELDELRSSVRAEKLGEVATEFDRVHDIRRAVEVGSVDAVVSAAQLRPRVIEAIESRLG</sequence>
<dbReference type="InterPro" id="IPR005482">
    <property type="entry name" value="Biotin_COase_C"/>
</dbReference>
<dbReference type="InterPro" id="IPR000089">
    <property type="entry name" value="Biotin_lipoyl"/>
</dbReference>
<gene>
    <name evidence="15" type="ORF">GA0070611_2253</name>
</gene>
<keyword evidence="4 10" id="KW-0547">Nucleotide-binding</keyword>
<dbReference type="PANTHER" id="PTHR18866">
    <property type="entry name" value="CARBOXYLASE:PYRUVATE/ACETYL-COA/PROPIONYL-COA CARBOXYLASE"/>
    <property type="match status" value="1"/>
</dbReference>
<evidence type="ECO:0000259" key="12">
    <source>
        <dbReference type="PROSITE" id="PS50975"/>
    </source>
</evidence>
<dbReference type="PROSITE" id="PS50975">
    <property type="entry name" value="ATP_GRASP"/>
    <property type="match status" value="1"/>
</dbReference>
<dbReference type="InterPro" id="IPR005479">
    <property type="entry name" value="CPAse_ATP-bd"/>
</dbReference>
<dbReference type="SUPFAM" id="SSF51246">
    <property type="entry name" value="Rudiment single hybrid motif"/>
    <property type="match status" value="1"/>
</dbReference>
<evidence type="ECO:0000256" key="6">
    <source>
        <dbReference type="ARBA" id="ARBA00022840"/>
    </source>
</evidence>
<evidence type="ECO:0000256" key="3">
    <source>
        <dbReference type="ARBA" id="ARBA00022598"/>
    </source>
</evidence>
<dbReference type="InterPro" id="IPR011764">
    <property type="entry name" value="Biotin_carboxylation_dom"/>
</dbReference>
<dbReference type="Pfam" id="PF08326">
    <property type="entry name" value="ACC_central"/>
    <property type="match status" value="1"/>
</dbReference>
<dbReference type="GO" id="GO:0046872">
    <property type="term" value="F:metal ion binding"/>
    <property type="evidence" value="ECO:0007669"/>
    <property type="project" value="InterPro"/>
</dbReference>
<feature type="domain" description="ATP-grasp" evidence="12">
    <location>
        <begin position="125"/>
        <end position="323"/>
    </location>
</feature>
<dbReference type="PROSITE" id="PS50968">
    <property type="entry name" value="BIOTINYL_LIPOYL"/>
    <property type="match status" value="1"/>
</dbReference>
<dbReference type="InterPro" id="IPR005481">
    <property type="entry name" value="BC-like_N"/>
</dbReference>
<dbReference type="PROSITE" id="PS50989">
    <property type="entry name" value="COA_CT_CTER"/>
    <property type="match status" value="1"/>
</dbReference>
<dbReference type="Proteomes" id="UP000199385">
    <property type="component" value="Chromosome I"/>
</dbReference>
<dbReference type="InterPro" id="IPR016185">
    <property type="entry name" value="PreATP-grasp_dom_sf"/>
</dbReference>
<dbReference type="Gene3D" id="3.90.226.10">
    <property type="entry name" value="2-enoyl-CoA Hydratase, Chain A, domain 1"/>
    <property type="match status" value="2"/>
</dbReference>
<dbReference type="PROSITE" id="PS00866">
    <property type="entry name" value="CPSASE_1"/>
    <property type="match status" value="1"/>
</dbReference>
<keyword evidence="5" id="KW-0276">Fatty acid metabolism</keyword>
<dbReference type="InterPro" id="IPR011054">
    <property type="entry name" value="Rudment_hybrid_motif"/>
</dbReference>
<dbReference type="InterPro" id="IPR011053">
    <property type="entry name" value="Single_hybrid_motif"/>
</dbReference>
<evidence type="ECO:0000259" key="13">
    <source>
        <dbReference type="PROSITE" id="PS50979"/>
    </source>
</evidence>
<dbReference type="PROSITE" id="PS00867">
    <property type="entry name" value="CPSASE_2"/>
    <property type="match status" value="1"/>
</dbReference>
<evidence type="ECO:0000313" key="16">
    <source>
        <dbReference type="Proteomes" id="UP000199385"/>
    </source>
</evidence>
<organism evidence="15 16">
    <name type="scientific">Micromonospora auratinigra</name>
    <dbReference type="NCBI Taxonomy" id="261654"/>
    <lineage>
        <taxon>Bacteria</taxon>
        <taxon>Bacillati</taxon>
        <taxon>Actinomycetota</taxon>
        <taxon>Actinomycetes</taxon>
        <taxon>Micromonosporales</taxon>
        <taxon>Micromonosporaceae</taxon>
        <taxon>Micromonospora</taxon>
    </lineage>
</organism>
<dbReference type="InterPro" id="IPR034733">
    <property type="entry name" value="AcCoA_carboxyl_beta"/>
</dbReference>
<dbReference type="SMART" id="SM00878">
    <property type="entry name" value="Biotin_carb_C"/>
    <property type="match status" value="1"/>
</dbReference>
<protein>
    <submittedName>
        <fullName evidence="15">Acetyl/propionyl-CoA carboxylase, alpha subunit</fullName>
    </submittedName>
</protein>
<keyword evidence="9" id="KW-0092">Biotin</keyword>